<feature type="compositionally biased region" description="Low complexity" evidence="1">
    <location>
        <begin position="259"/>
        <end position="272"/>
    </location>
</feature>
<gene>
    <name evidence="2" type="ORF">SNAT2548_LOCUS5014</name>
</gene>
<dbReference type="OrthoDB" id="435152at2759"/>
<comment type="caution">
    <text evidence="2">The sequence shown here is derived from an EMBL/GenBank/DDBJ whole genome shotgun (WGS) entry which is preliminary data.</text>
</comment>
<name>A0A812IKB2_9DINO</name>
<dbReference type="EMBL" id="CAJNDS010000313">
    <property type="protein sequence ID" value="CAE7042311.1"/>
    <property type="molecule type" value="Genomic_DNA"/>
</dbReference>
<dbReference type="AlphaFoldDB" id="A0A812IKB2"/>
<sequence length="467" mass="52216">MKVGDTGYLKLADANLDPEWRQGVIVDRSAAGALKLAVRITTEERQHCAAYFGFEAGRRSFILVTGSAQQIVSTCPEHHLALEMKASKLVEQASSFLASCPADTNEEQMFATASEDVDNPNKPTATRDQSKSRHQSLLDFEDGEDDLSSSAASGDEDPLNVLLRAQKKLRDSSTGRGKASVAATLDEGRKGRNRYPLLSKGSSRKKEEDHQDLDLRVALQAASTATGSKQSTEDPLKTLLALKMLETFKPKKKTRRRSPSSSVTSRSSSSGARDSRSTGDKGAAQALRQYHESKRRMFKRPLKHVRRYLKEVEEQLGGGDDVPYRLVDYTRKIYWGKQRTLQRFHVLLHEILRLMLMNRFEEAALQTVLSLRAVHQCSLDNGRWDLAWLLTHVEDPFQRRRWGGETQEVEVVAAYVKALEDLEKKTRQTRFFGDGTQQAEEEEQAEDKSNKGRAKGAKGGPKGQPSP</sequence>
<organism evidence="2 3">
    <name type="scientific">Symbiodinium natans</name>
    <dbReference type="NCBI Taxonomy" id="878477"/>
    <lineage>
        <taxon>Eukaryota</taxon>
        <taxon>Sar</taxon>
        <taxon>Alveolata</taxon>
        <taxon>Dinophyceae</taxon>
        <taxon>Suessiales</taxon>
        <taxon>Symbiodiniaceae</taxon>
        <taxon>Symbiodinium</taxon>
    </lineage>
</organism>
<keyword evidence="3" id="KW-1185">Reference proteome</keyword>
<feature type="compositionally biased region" description="Gly residues" evidence="1">
    <location>
        <begin position="457"/>
        <end position="467"/>
    </location>
</feature>
<reference evidence="2" key="1">
    <citation type="submission" date="2021-02" db="EMBL/GenBank/DDBJ databases">
        <authorList>
            <person name="Dougan E. K."/>
            <person name="Rhodes N."/>
            <person name="Thang M."/>
            <person name="Chan C."/>
        </authorList>
    </citation>
    <scope>NUCLEOTIDE SEQUENCE</scope>
</reference>
<accession>A0A812IKB2</accession>
<evidence type="ECO:0000256" key="1">
    <source>
        <dbReference type="SAM" id="MobiDB-lite"/>
    </source>
</evidence>
<evidence type="ECO:0000313" key="2">
    <source>
        <dbReference type="EMBL" id="CAE7042311.1"/>
    </source>
</evidence>
<proteinExistence type="predicted"/>
<feature type="region of interest" description="Disordered" evidence="1">
    <location>
        <begin position="168"/>
        <end position="211"/>
    </location>
</feature>
<protein>
    <submittedName>
        <fullName evidence="2">Uncharacterized protein</fullName>
    </submittedName>
</protein>
<feature type="region of interest" description="Disordered" evidence="1">
    <location>
        <begin position="429"/>
        <end position="467"/>
    </location>
</feature>
<dbReference type="Proteomes" id="UP000604046">
    <property type="component" value="Unassembled WGS sequence"/>
</dbReference>
<feature type="region of interest" description="Disordered" evidence="1">
    <location>
        <begin position="112"/>
        <end position="135"/>
    </location>
</feature>
<evidence type="ECO:0000313" key="3">
    <source>
        <dbReference type="Proteomes" id="UP000604046"/>
    </source>
</evidence>
<feature type="region of interest" description="Disordered" evidence="1">
    <location>
        <begin position="247"/>
        <end position="290"/>
    </location>
</feature>